<keyword evidence="3 5" id="KW-0067">ATP-binding</keyword>
<dbReference type="Gene3D" id="3.40.50.300">
    <property type="entry name" value="P-loop containing nucleotide triphosphate hydrolases"/>
    <property type="match status" value="1"/>
</dbReference>
<dbReference type="PANTHER" id="PTHR30050:SF4">
    <property type="entry name" value="ATP-BINDING PROTEIN RV3427C IN INSERTION SEQUENCE-RELATED"/>
    <property type="match status" value="1"/>
</dbReference>
<proteinExistence type="inferred from homology"/>
<sequence length="266" mass="29942">MTLNLDPMLKSLGLSTIQRVLPELVPIAERESWSYQQLLERLLAEEVAHRSERRTHTLITKAKFPFEATIDTFDFTFRSDLKRQMLGRFLGPELVSDHRSLILEGPPGTGKTHLCIAIAYKAIQNGFTARFTTAAALINDLCVAPERNVALQPYLRPHVLVIDEMGYLGYGPGAADVLFQVVDQRYLKGKPILLTTNKPLNQWGRVLHDQELARAIIDRTLHHGDYLKLAGPSFRLKGRKLDLDLNSIDKTTATASKKSEEKSLND</sequence>
<evidence type="ECO:0000313" key="6">
    <source>
        <dbReference type="Proteomes" id="UP000615026"/>
    </source>
</evidence>
<dbReference type="GO" id="GO:0006260">
    <property type="term" value="P:DNA replication"/>
    <property type="evidence" value="ECO:0007669"/>
    <property type="project" value="TreeGrafter"/>
</dbReference>
<dbReference type="CDD" id="cd00009">
    <property type="entry name" value="AAA"/>
    <property type="match status" value="1"/>
</dbReference>
<dbReference type="NCBIfam" id="NF038214">
    <property type="entry name" value="IS21_help_AAA"/>
    <property type="match status" value="1"/>
</dbReference>
<evidence type="ECO:0000256" key="3">
    <source>
        <dbReference type="ARBA" id="ARBA00022840"/>
    </source>
</evidence>
<dbReference type="SUPFAM" id="SSF52540">
    <property type="entry name" value="P-loop containing nucleoside triphosphate hydrolases"/>
    <property type="match status" value="1"/>
</dbReference>
<keyword evidence="2" id="KW-0547">Nucleotide-binding</keyword>
<keyword evidence="6" id="KW-1185">Reference proteome</keyword>
<dbReference type="InterPro" id="IPR047661">
    <property type="entry name" value="IstB"/>
</dbReference>
<dbReference type="EMBL" id="JADEXP010000083">
    <property type="protein sequence ID" value="MBE9067246.1"/>
    <property type="molecule type" value="Genomic_DNA"/>
</dbReference>
<dbReference type="InterPro" id="IPR028350">
    <property type="entry name" value="DNAC/IstB-like"/>
</dbReference>
<dbReference type="InterPro" id="IPR027417">
    <property type="entry name" value="P-loop_NTPase"/>
</dbReference>
<feature type="domain" description="AAA+ ATPase" evidence="4">
    <location>
        <begin position="97"/>
        <end position="227"/>
    </location>
</feature>
<dbReference type="InterPro" id="IPR002611">
    <property type="entry name" value="IstB_ATP-bd"/>
</dbReference>
<name>A0A928X4I2_LEPEC</name>
<evidence type="ECO:0000256" key="2">
    <source>
        <dbReference type="ARBA" id="ARBA00022741"/>
    </source>
</evidence>
<reference evidence="5" key="1">
    <citation type="submission" date="2020-10" db="EMBL/GenBank/DDBJ databases">
        <authorList>
            <person name="Castelo-Branco R."/>
            <person name="Eusebio N."/>
            <person name="Adriana R."/>
            <person name="Vieira A."/>
            <person name="Brugerolle De Fraissinette N."/>
            <person name="Rezende De Castro R."/>
            <person name="Schneider M.P."/>
            <person name="Vasconcelos V."/>
            <person name="Leao P.N."/>
        </authorList>
    </citation>
    <scope>NUCLEOTIDE SEQUENCE</scope>
    <source>
        <strain evidence="5">LEGE 11479</strain>
    </source>
</reference>
<dbReference type="SMART" id="SM00382">
    <property type="entry name" value="AAA"/>
    <property type="match status" value="1"/>
</dbReference>
<dbReference type="AlphaFoldDB" id="A0A928X4I2"/>
<accession>A0A928X4I2</accession>
<evidence type="ECO:0000259" key="4">
    <source>
        <dbReference type="SMART" id="SM00382"/>
    </source>
</evidence>
<dbReference type="InterPro" id="IPR003593">
    <property type="entry name" value="AAA+_ATPase"/>
</dbReference>
<dbReference type="PIRSF" id="PIRSF003073">
    <property type="entry name" value="DNAC_TnpB_IstB"/>
    <property type="match status" value="1"/>
</dbReference>
<evidence type="ECO:0000256" key="1">
    <source>
        <dbReference type="ARBA" id="ARBA00008059"/>
    </source>
</evidence>
<evidence type="ECO:0000313" key="5">
    <source>
        <dbReference type="EMBL" id="MBE9067246.1"/>
    </source>
</evidence>
<organism evidence="5 6">
    <name type="scientific">Leptolyngbya cf. ectocarpi LEGE 11479</name>
    <dbReference type="NCBI Taxonomy" id="1828722"/>
    <lineage>
        <taxon>Bacteria</taxon>
        <taxon>Bacillati</taxon>
        <taxon>Cyanobacteriota</taxon>
        <taxon>Cyanophyceae</taxon>
        <taxon>Leptolyngbyales</taxon>
        <taxon>Leptolyngbyaceae</taxon>
        <taxon>Leptolyngbya group</taxon>
        <taxon>Leptolyngbya</taxon>
    </lineage>
</organism>
<dbReference type="GO" id="GO:0005524">
    <property type="term" value="F:ATP binding"/>
    <property type="evidence" value="ECO:0007669"/>
    <property type="project" value="UniProtKB-KW"/>
</dbReference>
<dbReference type="Pfam" id="PF01695">
    <property type="entry name" value="IstB_IS21"/>
    <property type="match status" value="1"/>
</dbReference>
<comment type="caution">
    <text evidence="5">The sequence shown here is derived from an EMBL/GenBank/DDBJ whole genome shotgun (WGS) entry which is preliminary data.</text>
</comment>
<protein>
    <submittedName>
        <fullName evidence="5">ATP-binding protein</fullName>
    </submittedName>
</protein>
<dbReference type="Proteomes" id="UP000615026">
    <property type="component" value="Unassembled WGS sequence"/>
</dbReference>
<dbReference type="PANTHER" id="PTHR30050">
    <property type="entry name" value="CHROMOSOMAL REPLICATION INITIATOR PROTEIN DNAA"/>
    <property type="match status" value="1"/>
</dbReference>
<gene>
    <name evidence="5" type="ORF">IQ260_11325</name>
</gene>
<comment type="similarity">
    <text evidence="1">Belongs to the IS21/IS1162 putative ATP-binding protein family.</text>
</comment>